<feature type="compositionally biased region" description="Low complexity" evidence="1">
    <location>
        <begin position="821"/>
        <end position="843"/>
    </location>
</feature>
<reference evidence="3 4" key="1">
    <citation type="submission" date="2021-08" db="EMBL/GenBank/DDBJ databases">
        <title>Draft Genome Sequence of Phanerochaete sordida strain YK-624.</title>
        <authorList>
            <person name="Mori T."/>
            <person name="Dohra H."/>
            <person name="Suzuki T."/>
            <person name="Kawagishi H."/>
            <person name="Hirai H."/>
        </authorList>
    </citation>
    <scope>NUCLEOTIDE SEQUENCE [LARGE SCALE GENOMIC DNA]</scope>
    <source>
        <strain evidence="3 4">YK-624</strain>
    </source>
</reference>
<keyword evidence="4" id="KW-1185">Reference proteome</keyword>
<dbReference type="InterPro" id="IPR035445">
    <property type="entry name" value="GYF-like_dom_sf"/>
</dbReference>
<feature type="region of interest" description="Disordered" evidence="1">
    <location>
        <begin position="567"/>
        <end position="596"/>
    </location>
</feature>
<dbReference type="SMART" id="SM00444">
    <property type="entry name" value="GYF"/>
    <property type="match status" value="1"/>
</dbReference>
<dbReference type="PROSITE" id="PS50829">
    <property type="entry name" value="GYF"/>
    <property type="match status" value="1"/>
</dbReference>
<feature type="compositionally biased region" description="Basic and acidic residues" evidence="1">
    <location>
        <begin position="758"/>
        <end position="769"/>
    </location>
</feature>
<dbReference type="GO" id="GO:0005829">
    <property type="term" value="C:cytosol"/>
    <property type="evidence" value="ECO:0007669"/>
    <property type="project" value="TreeGrafter"/>
</dbReference>
<feature type="domain" description="GYF" evidence="2">
    <location>
        <begin position="340"/>
        <end position="396"/>
    </location>
</feature>
<evidence type="ECO:0000313" key="3">
    <source>
        <dbReference type="EMBL" id="GJE87887.1"/>
    </source>
</evidence>
<feature type="compositionally biased region" description="Low complexity" evidence="1">
    <location>
        <begin position="29"/>
        <end position="38"/>
    </location>
</feature>
<feature type="compositionally biased region" description="Basic and acidic residues" evidence="1">
    <location>
        <begin position="877"/>
        <end position="900"/>
    </location>
</feature>
<feature type="region of interest" description="Disordered" evidence="1">
    <location>
        <begin position="1047"/>
        <end position="1070"/>
    </location>
</feature>
<dbReference type="Proteomes" id="UP000703269">
    <property type="component" value="Unassembled WGS sequence"/>
</dbReference>
<evidence type="ECO:0000313" key="4">
    <source>
        <dbReference type="Proteomes" id="UP000703269"/>
    </source>
</evidence>
<dbReference type="InterPro" id="IPR003169">
    <property type="entry name" value="GYF"/>
</dbReference>
<dbReference type="OrthoDB" id="6415790at2759"/>
<feature type="region of interest" description="Disordered" evidence="1">
    <location>
        <begin position="228"/>
        <end position="299"/>
    </location>
</feature>
<dbReference type="Gene3D" id="3.30.1490.40">
    <property type="match status" value="1"/>
</dbReference>
<feature type="compositionally biased region" description="Low complexity" evidence="1">
    <location>
        <begin position="709"/>
        <end position="725"/>
    </location>
</feature>
<organism evidence="3 4">
    <name type="scientific">Phanerochaete sordida</name>
    <dbReference type="NCBI Taxonomy" id="48140"/>
    <lineage>
        <taxon>Eukaryota</taxon>
        <taxon>Fungi</taxon>
        <taxon>Dikarya</taxon>
        <taxon>Basidiomycota</taxon>
        <taxon>Agaricomycotina</taxon>
        <taxon>Agaricomycetes</taxon>
        <taxon>Polyporales</taxon>
        <taxon>Phanerochaetaceae</taxon>
        <taxon>Phanerochaete</taxon>
    </lineage>
</organism>
<feature type="compositionally biased region" description="Low complexity" evidence="1">
    <location>
        <begin position="796"/>
        <end position="810"/>
    </location>
</feature>
<feature type="compositionally biased region" description="Basic and acidic residues" evidence="1">
    <location>
        <begin position="964"/>
        <end position="983"/>
    </location>
</feature>
<feature type="compositionally biased region" description="Polar residues" evidence="1">
    <location>
        <begin position="695"/>
        <end position="708"/>
    </location>
</feature>
<feature type="region of interest" description="Disordered" evidence="1">
    <location>
        <begin position="131"/>
        <end position="212"/>
    </location>
</feature>
<feature type="compositionally biased region" description="Polar residues" evidence="1">
    <location>
        <begin position="906"/>
        <end position="916"/>
    </location>
</feature>
<feature type="region of interest" description="Disordered" evidence="1">
    <location>
        <begin position="957"/>
        <end position="983"/>
    </location>
</feature>
<dbReference type="PANTHER" id="PTHR14445">
    <property type="entry name" value="GRB10 INTERACTING GYF PROTEIN"/>
    <property type="match status" value="1"/>
</dbReference>
<proteinExistence type="predicted"/>
<dbReference type="InterPro" id="IPR051640">
    <property type="entry name" value="GRB10-interact_GYF"/>
</dbReference>
<comment type="caution">
    <text evidence="3">The sequence shown here is derived from an EMBL/GenBank/DDBJ whole genome shotgun (WGS) entry which is preliminary data.</text>
</comment>
<protein>
    <submittedName>
        <fullName evidence="3">GYF domain-containing protein</fullName>
    </submittedName>
</protein>
<feature type="compositionally biased region" description="Polar residues" evidence="1">
    <location>
        <begin position="1058"/>
        <end position="1070"/>
    </location>
</feature>
<gene>
    <name evidence="3" type="ORF">PsYK624_039710</name>
</gene>
<feature type="compositionally biased region" description="Low complexity" evidence="1">
    <location>
        <begin position="1047"/>
        <end position="1057"/>
    </location>
</feature>
<dbReference type="PANTHER" id="PTHR14445:SF36">
    <property type="entry name" value="FI03272P-RELATED"/>
    <property type="match status" value="1"/>
</dbReference>
<evidence type="ECO:0000256" key="1">
    <source>
        <dbReference type="SAM" id="MobiDB-lite"/>
    </source>
</evidence>
<name>A0A9P3G4D7_9APHY</name>
<dbReference type="SUPFAM" id="SSF55277">
    <property type="entry name" value="GYF domain"/>
    <property type="match status" value="1"/>
</dbReference>
<dbReference type="AlphaFoldDB" id="A0A9P3G4D7"/>
<dbReference type="CDD" id="cd00072">
    <property type="entry name" value="GYF"/>
    <property type="match status" value="1"/>
</dbReference>
<dbReference type="Pfam" id="PF02213">
    <property type="entry name" value="GYF"/>
    <property type="match status" value="1"/>
</dbReference>
<feature type="region of interest" description="Disordered" evidence="1">
    <location>
        <begin position="754"/>
        <end position="916"/>
    </location>
</feature>
<accession>A0A9P3G4D7</accession>
<feature type="region of interest" description="Disordered" evidence="1">
    <location>
        <begin position="668"/>
        <end position="733"/>
    </location>
</feature>
<sequence length="1206" mass="127012">MTTTTMHFGPEWMRTKQAPTRTNPSPPLTTSGATGASSYSALVTPATQAPPEKRDLAHPFRYSKEDLIRIYKEGGGKGGLGLEVERWEGIVRELGADPVSLKGMSEPEKKLFAGPLNSEMRRRPSVDYLALSTAGLTERPKLNHSTTGPNSPLRERLGGYMGRRRENSTDQPPLTLPRKPSLSSIQAPLLSPREALPSPRTRIPGSAGIDGVLSDSWSIRRRTSEGLLKVGGRTGELGDSQDGPQTTGIKEEEEEHRASGQGDGGPANGNGHAPQNDPPPQSPLAGRGEAQANADSVSAGVGKLTLKTQGPDMNAGGVALQTPVENAPAGPPPGITDLSTVEWSYLDPQGHVQGPFPASTMQKWYDEGYFQPSLMMKRTKLDQDWTSVAELLQRAGNPRMFLTPLPNVPPPGLLRRDPLLGGPAPDGTFGSPFQPAPARLRTMDSHLHNGSLVPDSPSSSFSAGRFSNASPDPAAFGGRLGGHHFAESPVGPRLATLVGNPMEPQRRPTFEEGVDGNPSARVPFAGFTPGRTGSVDGLGFHPMENQSDSTGPFSPVQGHENLFGQKPGFHAARPSQGSPMIGNGQPAHGLNDFNGSPYREGPRLFARESFDANQNANIFANGGIHYPTNGQPFGQGQVPYGSQMHGFPGIPDRQPTTALAQRTFQQPFMGSPVASPWPPQDAAIRRPAPFDSEFPSRTTVVPSQRTITPSQSQAPQAPQVPAQQSNEQSPWVAASQGIVSDGWTSDSLTAANLGQHNRQQEEEAARRQEVQPVPAAESPVADGQAVPEGVAQPDTAAVPAVSAPEPSAASKKQRRKATDQAAAPSAAAKAAVPAPTAAPVAKSPSPPLAQLTEQSKPVWGSVDDEKKKATPTLGLREIQEMEAKKLEVRKAAERERERAARAAASPTASEEVQTLSWGLPTSQVGARTAAVTKESAVSQAAASPVATNSPVWTTAAKAPAVKKTMKEIQEEEERRKKVAAKEKETVAAAARRAYADTTTKAASPVQTGGAWTTVGVGGKANAAVATPPARPALTTVTSTKTVAAAATPAPSAAAVLTRTASTPAPTRSPVVTTSVKLAPAAPKEEAPSAPSLDFMKWMTDSLKGLNNSVNLEEISSMLLSFPLDPDSSTVEIISDLIYANSTTLDGRRFAAEFVSKRKADAKAPAASASVGKTLSIADVVKTQPKPAQNEWGGFKVVNKKKKTGRA</sequence>
<feature type="region of interest" description="Disordered" evidence="1">
    <location>
        <begin position="1"/>
        <end position="38"/>
    </location>
</feature>
<evidence type="ECO:0000259" key="2">
    <source>
        <dbReference type="PROSITE" id="PS50829"/>
    </source>
</evidence>
<dbReference type="EMBL" id="BPQB01000007">
    <property type="protein sequence ID" value="GJE87887.1"/>
    <property type="molecule type" value="Genomic_DNA"/>
</dbReference>
<feature type="compositionally biased region" description="Basic and acidic residues" evidence="1">
    <location>
        <begin position="153"/>
        <end position="168"/>
    </location>
</feature>